<proteinExistence type="predicted"/>
<reference evidence="3 4" key="1">
    <citation type="submission" date="2019-10" db="EMBL/GenBank/DDBJ databases">
        <title>Assembly and Annotation for the nematode Trichostrongylus colubriformis.</title>
        <authorList>
            <person name="Martin J."/>
        </authorList>
    </citation>
    <scope>NUCLEOTIDE SEQUENCE [LARGE SCALE GENOMIC DNA]</scope>
    <source>
        <strain evidence="3">G859</strain>
        <tissue evidence="3">Whole worm</tissue>
    </source>
</reference>
<keyword evidence="4" id="KW-1185">Reference proteome</keyword>
<evidence type="ECO:0000256" key="2">
    <source>
        <dbReference type="SAM" id="Phobius"/>
    </source>
</evidence>
<evidence type="ECO:0000313" key="4">
    <source>
        <dbReference type="Proteomes" id="UP001331761"/>
    </source>
</evidence>
<dbReference type="EMBL" id="WIXE01019247">
    <property type="protein sequence ID" value="KAK5970176.1"/>
    <property type="molecule type" value="Genomic_DNA"/>
</dbReference>
<dbReference type="Proteomes" id="UP001331761">
    <property type="component" value="Unassembled WGS sequence"/>
</dbReference>
<dbReference type="AlphaFoldDB" id="A0AAN8EXR5"/>
<accession>A0AAN8EXR5</accession>
<evidence type="ECO:0000256" key="1">
    <source>
        <dbReference type="SAM" id="MobiDB-lite"/>
    </source>
</evidence>
<comment type="caution">
    <text evidence="3">The sequence shown here is derived from an EMBL/GenBank/DDBJ whole genome shotgun (WGS) entry which is preliminary data.</text>
</comment>
<protein>
    <submittedName>
        <fullName evidence="3">Uncharacterized protein</fullName>
    </submittedName>
</protein>
<sequence>MSSEEGRALCAMRETPHQPLSTLNPPSILIQPRTKTNECFVVLKSISLKGFFRLWGTFIGQFPLVFLLSGLILCSLSCELLISFL</sequence>
<evidence type="ECO:0000313" key="3">
    <source>
        <dbReference type="EMBL" id="KAK5970176.1"/>
    </source>
</evidence>
<gene>
    <name evidence="3" type="ORF">GCK32_021440</name>
</gene>
<keyword evidence="2" id="KW-0472">Membrane</keyword>
<feature type="region of interest" description="Disordered" evidence="1">
    <location>
        <begin position="1"/>
        <end position="24"/>
    </location>
</feature>
<organism evidence="3 4">
    <name type="scientific">Trichostrongylus colubriformis</name>
    <name type="common">Black scour worm</name>
    <dbReference type="NCBI Taxonomy" id="6319"/>
    <lineage>
        <taxon>Eukaryota</taxon>
        <taxon>Metazoa</taxon>
        <taxon>Ecdysozoa</taxon>
        <taxon>Nematoda</taxon>
        <taxon>Chromadorea</taxon>
        <taxon>Rhabditida</taxon>
        <taxon>Rhabditina</taxon>
        <taxon>Rhabditomorpha</taxon>
        <taxon>Strongyloidea</taxon>
        <taxon>Trichostrongylidae</taxon>
        <taxon>Trichostrongylus</taxon>
    </lineage>
</organism>
<keyword evidence="2" id="KW-0812">Transmembrane</keyword>
<feature type="non-terminal residue" evidence="3">
    <location>
        <position position="85"/>
    </location>
</feature>
<keyword evidence="2" id="KW-1133">Transmembrane helix</keyword>
<feature type="transmembrane region" description="Helical" evidence="2">
    <location>
        <begin position="58"/>
        <end position="82"/>
    </location>
</feature>
<name>A0AAN8EXR5_TRICO</name>